<organism evidence="3 4">
    <name type="scientific">Pestalotiopsis fici (strain W106-1 / CGMCC3.15140)</name>
    <dbReference type="NCBI Taxonomy" id="1229662"/>
    <lineage>
        <taxon>Eukaryota</taxon>
        <taxon>Fungi</taxon>
        <taxon>Dikarya</taxon>
        <taxon>Ascomycota</taxon>
        <taxon>Pezizomycotina</taxon>
        <taxon>Sordariomycetes</taxon>
        <taxon>Xylariomycetidae</taxon>
        <taxon>Amphisphaeriales</taxon>
        <taxon>Sporocadaceae</taxon>
        <taxon>Pestalotiopsis</taxon>
    </lineage>
</organism>
<protein>
    <recommendedName>
        <fullName evidence="5">Ring-like domain-containing protein</fullName>
    </recommendedName>
</protein>
<keyword evidence="2" id="KW-1133">Transmembrane helix</keyword>
<dbReference type="Proteomes" id="UP000030651">
    <property type="component" value="Unassembled WGS sequence"/>
</dbReference>
<evidence type="ECO:0008006" key="5">
    <source>
        <dbReference type="Google" id="ProtNLM"/>
    </source>
</evidence>
<proteinExistence type="predicted"/>
<dbReference type="HOGENOM" id="CLU_031806_1_0_1"/>
<dbReference type="KEGG" id="pfy:PFICI_05128"/>
<keyword evidence="2" id="KW-0812">Transmembrane</keyword>
<evidence type="ECO:0000313" key="4">
    <source>
        <dbReference type="Proteomes" id="UP000030651"/>
    </source>
</evidence>
<feature type="compositionally biased region" description="Low complexity" evidence="1">
    <location>
        <begin position="32"/>
        <end position="43"/>
    </location>
</feature>
<evidence type="ECO:0000256" key="1">
    <source>
        <dbReference type="SAM" id="MobiDB-lite"/>
    </source>
</evidence>
<feature type="transmembrane region" description="Helical" evidence="2">
    <location>
        <begin position="324"/>
        <end position="348"/>
    </location>
</feature>
<name>W3XCW9_PESFW</name>
<keyword evidence="2" id="KW-0472">Membrane</keyword>
<dbReference type="OMA" id="PAFIGMN"/>
<gene>
    <name evidence="3" type="ORF">PFICI_05128</name>
</gene>
<dbReference type="eggNOG" id="ENOG502S3A7">
    <property type="taxonomic scope" value="Eukaryota"/>
</dbReference>
<keyword evidence="4" id="KW-1185">Reference proteome</keyword>
<dbReference type="RefSeq" id="XP_007831900.1">
    <property type="nucleotide sequence ID" value="XM_007833709.1"/>
</dbReference>
<feature type="compositionally biased region" description="Polar residues" evidence="1">
    <location>
        <begin position="388"/>
        <end position="407"/>
    </location>
</feature>
<feature type="region of interest" description="Disordered" evidence="1">
    <location>
        <begin position="360"/>
        <end position="417"/>
    </location>
</feature>
<dbReference type="STRING" id="1229662.W3XCW9"/>
<accession>W3XCW9</accession>
<reference evidence="4" key="1">
    <citation type="journal article" date="2015" name="BMC Genomics">
        <title>Genomic and transcriptomic analysis of the endophytic fungus Pestalotiopsis fici reveals its lifestyle and high potential for synthesis of natural products.</title>
        <authorList>
            <person name="Wang X."/>
            <person name="Zhang X."/>
            <person name="Liu L."/>
            <person name="Xiang M."/>
            <person name="Wang W."/>
            <person name="Sun X."/>
            <person name="Che Y."/>
            <person name="Guo L."/>
            <person name="Liu G."/>
            <person name="Guo L."/>
            <person name="Wang C."/>
            <person name="Yin W.B."/>
            <person name="Stadler M."/>
            <person name="Zhang X."/>
            <person name="Liu X."/>
        </authorList>
    </citation>
    <scope>NUCLEOTIDE SEQUENCE [LARGE SCALE GENOMIC DNA]</scope>
    <source>
        <strain evidence="4">W106-1 / CGMCC3.15140</strain>
    </source>
</reference>
<evidence type="ECO:0000313" key="3">
    <source>
        <dbReference type="EMBL" id="ETS83252.1"/>
    </source>
</evidence>
<dbReference type="GeneID" id="19270141"/>
<feature type="compositionally biased region" description="Basic and acidic residues" evidence="1">
    <location>
        <begin position="13"/>
        <end position="31"/>
    </location>
</feature>
<sequence length="417" mass="46104">MLEYFTYKKVKKSRNEKAERERLEREAREAKSPTSPLKSPTSPIIVSKPPAEDPPLGDPLLDQEDERFLERMVSPDAKYDDDDDVESRPPLPPRIPTPVMTWDSDSESFTTPAGKGKGKEIDTLDTAPKPGNKRFSVITNIGRSISMRRKPTEKSGLQPPHLQDPAREVVREVTDINKVLDDLNLSAQNNKVFSLSAESTEMVRKFNLVLKDIVNGAPTAYQDLVNLIEDRDGILAKNYEKLPKSLQKLVTQLPTKLSSTLAPELLAVAAEAQGLNKADAAAQGGLKGAAKSFLTPKSLQDLVTKPGAVAGLLKSIVNVLKTRWPAFMGTNVLWSISLFLLLSVLWYCHKRGREVRLEKEAAEQDDPLHGVDRVEELPDDPQLLPGPSNVSSSSQPTRQKSGRSSPASHELKKKNKK</sequence>
<dbReference type="EMBL" id="KI912111">
    <property type="protein sequence ID" value="ETS83252.1"/>
    <property type="molecule type" value="Genomic_DNA"/>
</dbReference>
<feature type="compositionally biased region" description="Basic and acidic residues" evidence="1">
    <location>
        <begin position="360"/>
        <end position="376"/>
    </location>
</feature>
<feature type="region of interest" description="Disordered" evidence="1">
    <location>
        <begin position="1"/>
        <end position="134"/>
    </location>
</feature>
<evidence type="ECO:0000256" key="2">
    <source>
        <dbReference type="SAM" id="Phobius"/>
    </source>
</evidence>
<dbReference type="InParanoid" id="W3XCW9"/>
<dbReference type="AlphaFoldDB" id="W3XCW9"/>
<dbReference type="OrthoDB" id="5398191at2759"/>